<dbReference type="Proteomes" id="UP000183810">
    <property type="component" value="Chromosome"/>
</dbReference>
<evidence type="ECO:0000256" key="1">
    <source>
        <dbReference type="SAM" id="MobiDB-lite"/>
    </source>
</evidence>
<organism evidence="2 3">
    <name type="scientific">Nocardia mangyaensis</name>
    <dbReference type="NCBI Taxonomy" id="2213200"/>
    <lineage>
        <taxon>Bacteria</taxon>
        <taxon>Bacillati</taxon>
        <taxon>Actinomycetota</taxon>
        <taxon>Actinomycetes</taxon>
        <taxon>Mycobacteriales</taxon>
        <taxon>Nocardiaceae</taxon>
        <taxon>Nocardia</taxon>
    </lineage>
</organism>
<protein>
    <submittedName>
        <fullName evidence="2">Uncharacterized protein</fullName>
    </submittedName>
</protein>
<gene>
    <name evidence="2" type="ORF">BOX37_12500</name>
</gene>
<feature type="compositionally biased region" description="Basic and acidic residues" evidence="1">
    <location>
        <begin position="91"/>
        <end position="100"/>
    </location>
</feature>
<dbReference type="EMBL" id="CP018082">
    <property type="protein sequence ID" value="APE34642.1"/>
    <property type="molecule type" value="Genomic_DNA"/>
</dbReference>
<evidence type="ECO:0000313" key="3">
    <source>
        <dbReference type="Proteomes" id="UP000183810"/>
    </source>
</evidence>
<dbReference type="AlphaFoldDB" id="A0A1J0VRK2"/>
<accession>A0A1J0VRK2</accession>
<name>A0A1J0VRK2_9NOCA</name>
<evidence type="ECO:0000313" key="2">
    <source>
        <dbReference type="EMBL" id="APE34642.1"/>
    </source>
</evidence>
<dbReference type="RefSeq" id="WP_071927822.1">
    <property type="nucleotide sequence ID" value="NZ_CP018082.1"/>
</dbReference>
<reference evidence="2" key="1">
    <citation type="submission" date="2016-11" db="EMBL/GenBank/DDBJ databases">
        <authorList>
            <person name="Jaros S."/>
            <person name="Januszkiewicz K."/>
            <person name="Wedrychowicz H."/>
        </authorList>
    </citation>
    <scope>NUCLEOTIDE SEQUENCE [LARGE SCALE GENOMIC DNA]</scope>
    <source>
        <strain evidence="2">Y48</strain>
    </source>
</reference>
<proteinExistence type="predicted"/>
<sequence>MQNPQFVNQADGTVRAYYPGDDWFVVGTDRQDAIRLLHAEFDRRIQDPAYVAAHWERTRRHRDGLEVTPGFEVSEISRSEYENRTSGLGDQLRRPANPDD</sequence>
<feature type="region of interest" description="Disordered" evidence="1">
    <location>
        <begin position="76"/>
        <end position="100"/>
    </location>
</feature>
<dbReference type="KEGG" id="nsl:BOX37_12500"/>
<keyword evidence="3" id="KW-1185">Reference proteome</keyword>
<dbReference type="OrthoDB" id="4551041at2"/>